<dbReference type="Proteomes" id="UP000266340">
    <property type="component" value="Unassembled WGS sequence"/>
</dbReference>
<dbReference type="Pfam" id="PF14286">
    <property type="entry name" value="DHHW"/>
    <property type="match status" value="1"/>
</dbReference>
<evidence type="ECO:0000313" key="1">
    <source>
        <dbReference type="EMBL" id="RIE02380.1"/>
    </source>
</evidence>
<gene>
    <name evidence="1" type="ORF">D3H35_16840</name>
</gene>
<evidence type="ECO:0008006" key="3">
    <source>
        <dbReference type="Google" id="ProtNLM"/>
    </source>
</evidence>
<dbReference type="EMBL" id="QXJM01000039">
    <property type="protein sequence ID" value="RIE02380.1"/>
    <property type="molecule type" value="Genomic_DNA"/>
</dbReference>
<proteinExistence type="predicted"/>
<dbReference type="RefSeq" id="WP_119150418.1">
    <property type="nucleotide sequence ID" value="NZ_JBHSOV010000048.1"/>
</dbReference>
<dbReference type="AlphaFoldDB" id="A0A398CJ88"/>
<organism evidence="1 2">
    <name type="scientific">Cohnella faecalis</name>
    <dbReference type="NCBI Taxonomy" id="2315694"/>
    <lineage>
        <taxon>Bacteria</taxon>
        <taxon>Bacillati</taxon>
        <taxon>Bacillota</taxon>
        <taxon>Bacilli</taxon>
        <taxon>Bacillales</taxon>
        <taxon>Paenibacillaceae</taxon>
        <taxon>Cohnella</taxon>
    </lineage>
</organism>
<accession>A0A398CJ88</accession>
<evidence type="ECO:0000313" key="2">
    <source>
        <dbReference type="Proteomes" id="UP000266340"/>
    </source>
</evidence>
<name>A0A398CJ88_9BACL</name>
<sequence length="421" mass="46126">MSSSNHHKWNIALFLIPIAAMAVLNLTKPGGSSDISTLEQREVQAWPAFSMDKLVHGKLFKEYDNYFSDRFVFRNTFVELGSSAKELKGLKGDDVSIVVQKGDTGEQMSGGGASAVQLDDSGQLMTGKSSSKYLVVKDSAMLLYHYSPVASEAYAKAINHLDSLVDSSVNVYSMLVPSQVEFVESEKLRKLSDSQKKAFEHVYSLLGDGVKPVPAYDSVAAHKNEYVYFRTDHHWTALGAYYAYEAVAKTMGFAPVPIGAYEKKEMPGYLGTSYAATLSAALKNHPDTITAYVPAVKNEYKVFKDGKNGKKRELVEGKIPKDGRGGYAVFLGGDFAMSRISTDVGNGKKLLVVKDSYANALIPFLLSHFEEIELVDPRYFKGNLVAEIKERGITDVLFVNGPVVTTYTGIAKLVEERLAAG</sequence>
<reference evidence="1 2" key="1">
    <citation type="submission" date="2018-09" db="EMBL/GenBank/DDBJ databases">
        <title>Cohnella cavernae sp. nov., isolated from a karst cave.</title>
        <authorList>
            <person name="Zhu H."/>
        </authorList>
    </citation>
    <scope>NUCLEOTIDE SEQUENCE [LARGE SCALE GENOMIC DNA]</scope>
    <source>
        <strain evidence="1 2">K2E09-144</strain>
    </source>
</reference>
<comment type="caution">
    <text evidence="1">The sequence shown here is derived from an EMBL/GenBank/DDBJ whole genome shotgun (WGS) entry which is preliminary data.</text>
</comment>
<dbReference type="InterPro" id="IPR025945">
    <property type="entry name" value="DHHW"/>
</dbReference>
<keyword evidence="2" id="KW-1185">Reference proteome</keyword>
<protein>
    <recommendedName>
        <fullName evidence="3">AlgX/AlgJ SGNH hydrolase-like domain-containing protein</fullName>
    </recommendedName>
</protein>
<dbReference type="OrthoDB" id="175771at2"/>